<reference evidence="2" key="1">
    <citation type="submission" date="2023-04" db="EMBL/GenBank/DDBJ databases">
        <title>Phytophthora fragariaefolia NBRC 109709.</title>
        <authorList>
            <person name="Ichikawa N."/>
            <person name="Sato H."/>
            <person name="Tonouchi N."/>
        </authorList>
    </citation>
    <scope>NUCLEOTIDE SEQUENCE</scope>
    <source>
        <strain evidence="2">NBRC 109709</strain>
    </source>
</reference>
<protein>
    <submittedName>
        <fullName evidence="2">Unnamed protein product</fullName>
    </submittedName>
</protein>
<evidence type="ECO:0000313" key="3">
    <source>
        <dbReference type="Proteomes" id="UP001165121"/>
    </source>
</evidence>
<name>A0A9W6XKH2_9STRA</name>
<gene>
    <name evidence="2" type="ORF">Pfra01_001250600</name>
</gene>
<evidence type="ECO:0000313" key="2">
    <source>
        <dbReference type="EMBL" id="GMF40584.1"/>
    </source>
</evidence>
<sequence>MDEIVLTMSSPPDAKDTTPDDVADQLEDLQIDVEEQLPPLPQSARDQGGTAWGPQAQIGGVRFWGGPFATPLVGTPGEDDVTMPTVSPASRSSASPYEGQGRLTNAPSLPVAPKYSGSTLQDRRAFMRAYETYYRALCAFVTPYHRPFLMPISACIEGRTGRMICLYEFKKRPNMVTEDEWIAYFKAALRPDHLDYTAVDEAMAKLRVDTGLPDADSRMGKLRADMLKLLDENNVEAAMLEKEQKKLVVYLVNGLGPDDFCQAVKTRLSYEESKRLRSDVVAFYG</sequence>
<dbReference type="OrthoDB" id="126293at2759"/>
<dbReference type="AlphaFoldDB" id="A0A9W6XKH2"/>
<feature type="region of interest" description="Disordered" evidence="1">
    <location>
        <begin position="74"/>
        <end position="115"/>
    </location>
</feature>
<evidence type="ECO:0000256" key="1">
    <source>
        <dbReference type="SAM" id="MobiDB-lite"/>
    </source>
</evidence>
<keyword evidence="3" id="KW-1185">Reference proteome</keyword>
<comment type="caution">
    <text evidence="2">The sequence shown here is derived from an EMBL/GenBank/DDBJ whole genome shotgun (WGS) entry which is preliminary data.</text>
</comment>
<accession>A0A9W6XKH2</accession>
<dbReference type="EMBL" id="BSXT01001257">
    <property type="protein sequence ID" value="GMF40584.1"/>
    <property type="molecule type" value="Genomic_DNA"/>
</dbReference>
<dbReference type="Proteomes" id="UP001165121">
    <property type="component" value="Unassembled WGS sequence"/>
</dbReference>
<proteinExistence type="predicted"/>
<organism evidence="2 3">
    <name type="scientific">Phytophthora fragariaefolia</name>
    <dbReference type="NCBI Taxonomy" id="1490495"/>
    <lineage>
        <taxon>Eukaryota</taxon>
        <taxon>Sar</taxon>
        <taxon>Stramenopiles</taxon>
        <taxon>Oomycota</taxon>
        <taxon>Peronosporomycetes</taxon>
        <taxon>Peronosporales</taxon>
        <taxon>Peronosporaceae</taxon>
        <taxon>Phytophthora</taxon>
    </lineage>
</organism>
<feature type="region of interest" description="Disordered" evidence="1">
    <location>
        <begin position="1"/>
        <end position="22"/>
    </location>
</feature>
<feature type="compositionally biased region" description="Polar residues" evidence="1">
    <location>
        <begin position="84"/>
        <end position="95"/>
    </location>
</feature>